<comment type="caution">
    <text evidence="2">The sequence shown here is derived from an EMBL/GenBank/DDBJ whole genome shotgun (WGS) entry which is preliminary data.</text>
</comment>
<gene>
    <name evidence="2" type="ORF">RRG08_015654</name>
</gene>
<evidence type="ECO:0000256" key="1">
    <source>
        <dbReference type="SAM" id="MobiDB-lite"/>
    </source>
</evidence>
<dbReference type="Proteomes" id="UP001283361">
    <property type="component" value="Unassembled WGS sequence"/>
</dbReference>
<evidence type="ECO:0000313" key="3">
    <source>
        <dbReference type="Proteomes" id="UP001283361"/>
    </source>
</evidence>
<keyword evidence="3" id="KW-1185">Reference proteome</keyword>
<name>A0AAE0XSE9_9GAST</name>
<dbReference type="EMBL" id="JAWDGP010007706">
    <property type="protein sequence ID" value="KAK3707897.1"/>
    <property type="molecule type" value="Genomic_DNA"/>
</dbReference>
<accession>A0AAE0XSE9</accession>
<protein>
    <submittedName>
        <fullName evidence="2">Uncharacterized protein</fullName>
    </submittedName>
</protein>
<feature type="compositionally biased region" description="Acidic residues" evidence="1">
    <location>
        <begin position="125"/>
        <end position="142"/>
    </location>
</feature>
<evidence type="ECO:0000313" key="2">
    <source>
        <dbReference type="EMBL" id="KAK3707897.1"/>
    </source>
</evidence>
<organism evidence="2 3">
    <name type="scientific">Elysia crispata</name>
    <name type="common">lettuce slug</name>
    <dbReference type="NCBI Taxonomy" id="231223"/>
    <lineage>
        <taxon>Eukaryota</taxon>
        <taxon>Metazoa</taxon>
        <taxon>Spiralia</taxon>
        <taxon>Lophotrochozoa</taxon>
        <taxon>Mollusca</taxon>
        <taxon>Gastropoda</taxon>
        <taxon>Heterobranchia</taxon>
        <taxon>Euthyneura</taxon>
        <taxon>Panpulmonata</taxon>
        <taxon>Sacoglossa</taxon>
        <taxon>Placobranchoidea</taxon>
        <taxon>Plakobranchidae</taxon>
        <taxon>Elysia</taxon>
    </lineage>
</organism>
<sequence length="602" mass="69950">MTLTRNLEELERESFWKEHQDTLVRIRNDLSSGKKSRAKFSPAATARKRTPNGVSGVKNSNHPPFGKYRRTPSPYHLPKLSPQPDAGQHSPYNHNGPSNRHKYEVIPPVKPKLAFSKQQPVDYDSWGEEEDDDDIEEDEENPAEYTNKGMKGRQGYPKRRYKPQPYTSPVQTYSHVPQVVYGAPFPVYYPPPPRGSKGAKKMQARRQEKNRGYRDIHTARRSARLAQSGIPIPKRRKGAQSQAHRSMPMFAAPFPMMPMPMMYQPMLEEEEEEEEEADEMTKEAFVHWRKHPLFAEDFTDWFIQDCIDTDILPDFLIDMLKVMKHMPYDHPLYLPSLYSCEDLMSDHISELTVDIVREALAEAANDYMDEKRLEKDPLEDFLNDLIEDAVRLGVRETVRDAVVHMAEDYVEEEYAMTIIYDLLDDHMDEIGEDLLEDTIFDIMADDFIEREVIASEIKEESQVVAREVLDHYDSKVMKREFREVSQKATFKLADSILMTYMVSVVAQQGKIWTEDDHYNRHLDDMIFNTSMLQMFSVRKQRDKTLDSKPLQKLHERVVSDVALDVFLQQLTRSLDEDLADVDEWERGVMDGAAHPIPMAAVR</sequence>
<reference evidence="2" key="1">
    <citation type="journal article" date="2023" name="G3 (Bethesda)">
        <title>A reference genome for the long-term kleptoplast-retaining sea slug Elysia crispata morphotype clarki.</title>
        <authorList>
            <person name="Eastman K.E."/>
            <person name="Pendleton A.L."/>
            <person name="Shaikh M.A."/>
            <person name="Suttiyut T."/>
            <person name="Ogas R."/>
            <person name="Tomko P."/>
            <person name="Gavelis G."/>
            <person name="Widhalm J.R."/>
            <person name="Wisecaver J.H."/>
        </authorList>
    </citation>
    <scope>NUCLEOTIDE SEQUENCE</scope>
    <source>
        <strain evidence="2">ECLA1</strain>
    </source>
</reference>
<proteinExistence type="predicted"/>
<dbReference type="AlphaFoldDB" id="A0AAE0XSE9"/>
<feature type="region of interest" description="Disordered" evidence="1">
    <location>
        <begin position="27"/>
        <end position="170"/>
    </location>
</feature>